<evidence type="ECO:0000313" key="3">
    <source>
        <dbReference type="Proteomes" id="UP000265692"/>
    </source>
</evidence>
<feature type="compositionally biased region" description="Polar residues" evidence="1">
    <location>
        <begin position="32"/>
        <end position="41"/>
    </location>
</feature>
<dbReference type="RefSeq" id="WP_118875610.1">
    <property type="nucleotide sequence ID" value="NZ_QWEI01000002.1"/>
</dbReference>
<name>A0A396SHN6_9BACL</name>
<feature type="compositionally biased region" description="Polar residues" evidence="1">
    <location>
        <begin position="94"/>
        <end position="109"/>
    </location>
</feature>
<protein>
    <submittedName>
        <fullName evidence="2">Uncharacterized protein</fullName>
    </submittedName>
</protein>
<feature type="region of interest" description="Disordered" evidence="1">
    <location>
        <begin position="23"/>
        <end position="56"/>
    </location>
</feature>
<keyword evidence="3" id="KW-1185">Reference proteome</keyword>
<feature type="region of interest" description="Disordered" evidence="1">
    <location>
        <begin position="68"/>
        <end position="122"/>
    </location>
</feature>
<proteinExistence type="predicted"/>
<gene>
    <name evidence="2" type="ORF">D1B33_06790</name>
</gene>
<dbReference type="OrthoDB" id="2734847at2"/>
<comment type="caution">
    <text evidence="2">The sequence shown here is derived from an EMBL/GenBank/DDBJ whole genome shotgun (WGS) entry which is preliminary data.</text>
</comment>
<dbReference type="AlphaFoldDB" id="A0A396SHN6"/>
<accession>A0A396SHN6</accession>
<feature type="compositionally biased region" description="Basic and acidic residues" evidence="1">
    <location>
        <begin position="74"/>
        <end position="91"/>
    </location>
</feature>
<organism evidence="2 3">
    <name type="scientific">Ureibacillus yapensis</name>
    <dbReference type="NCBI Taxonomy" id="2304605"/>
    <lineage>
        <taxon>Bacteria</taxon>
        <taxon>Bacillati</taxon>
        <taxon>Bacillota</taxon>
        <taxon>Bacilli</taxon>
        <taxon>Bacillales</taxon>
        <taxon>Caryophanaceae</taxon>
        <taxon>Ureibacillus</taxon>
    </lineage>
</organism>
<evidence type="ECO:0000313" key="2">
    <source>
        <dbReference type="EMBL" id="RHW38577.1"/>
    </source>
</evidence>
<evidence type="ECO:0000256" key="1">
    <source>
        <dbReference type="SAM" id="MobiDB-lite"/>
    </source>
</evidence>
<sequence>MEGIIMMVVLFIISSIINSTKKKNEHQKTMPPFNNQPSKQTFDVPGERQKKNGPRSLEDFANEVFQQLNGKSLKSSDSRVSSEQETEKEVETIPSKSTERASLNENRSTARLGGRINSNAENDHMKLNDIDSLIPANRRALVQAVITSEILAPPKAKRK</sequence>
<dbReference type="EMBL" id="QWEI01000002">
    <property type="protein sequence ID" value="RHW38577.1"/>
    <property type="molecule type" value="Genomic_DNA"/>
</dbReference>
<reference evidence="2 3" key="1">
    <citation type="submission" date="2018-08" db="EMBL/GenBank/DDBJ databases">
        <title>Lysinibacillus sp. YLB-03 draft genome sequence.</title>
        <authorList>
            <person name="Yu L."/>
        </authorList>
    </citation>
    <scope>NUCLEOTIDE SEQUENCE [LARGE SCALE GENOMIC DNA]</scope>
    <source>
        <strain evidence="2 3">YLB-03</strain>
    </source>
</reference>
<dbReference type="Proteomes" id="UP000265692">
    <property type="component" value="Unassembled WGS sequence"/>
</dbReference>